<dbReference type="Gene3D" id="3.40.50.300">
    <property type="entry name" value="P-loop containing nucleotide triphosphate hydrolases"/>
    <property type="match status" value="2"/>
</dbReference>
<feature type="domain" description="ABC transporter" evidence="3">
    <location>
        <begin position="368"/>
        <end position="577"/>
    </location>
</feature>
<dbReference type="Pfam" id="PF12848">
    <property type="entry name" value="ABC_tran_Xtn"/>
    <property type="match status" value="1"/>
</dbReference>
<dbReference type="PANTHER" id="PTHR42855">
    <property type="entry name" value="ABC TRANSPORTER ATP-BINDING SUBUNIT"/>
    <property type="match status" value="1"/>
</dbReference>
<dbReference type="PANTHER" id="PTHR42855:SF2">
    <property type="entry name" value="DRUG RESISTANCE ABC TRANSPORTER,ATP-BINDING PROTEIN"/>
    <property type="match status" value="1"/>
</dbReference>
<evidence type="ECO:0000313" key="5">
    <source>
        <dbReference type="Proteomes" id="UP000215027"/>
    </source>
</evidence>
<dbReference type="Proteomes" id="UP000215027">
    <property type="component" value="Chromosome I"/>
</dbReference>
<evidence type="ECO:0000259" key="3">
    <source>
        <dbReference type="PROSITE" id="PS50893"/>
    </source>
</evidence>
<dbReference type="InterPro" id="IPR003593">
    <property type="entry name" value="AAA+_ATPase"/>
</dbReference>
<protein>
    <submittedName>
        <fullName evidence="4">ABC transporter ATP-binding protein</fullName>
    </submittedName>
</protein>
<dbReference type="InterPro" id="IPR032524">
    <property type="entry name" value="ABC_tran_C"/>
</dbReference>
<proteinExistence type="predicted"/>
<sequence length="685" mass="75216">MAVLTATNVGQSFGEYDVFGGVNVSIPRDGKIGLVGPNGVGKTTLLLILAGRAQPSSGQVYTARGTRLGYLSQESSDAFIGHADHSVYEEMLTVFAPLRDMEAEMRRMEATMADAGDEQLAAYSRLQIEYEVAGGYDYDTRIRMVLTGLGFAPEAWGRPLGQLSGGQKTRVLLGRLLLERPDLLILDEPTNHLDVAAIEWLENTLNTWPGAVLVVSHDRFFLDRVANTIWEMSTAGVETYRGNYSAYLTQRQERWERLQRDYEAFQERVAKEMDFIRRNIAGQRTQMAWGKLSRLSREVEAVRVGGLAAIGDLESKGWSRITAELDLRRPAATLGELQAAIGALPAPTRPPVLNMRLNAAYRSGNIVLRATDLVVGYPERPLFTVDSLVLHRLETAALIGPNGTGKTTFLKVILGRLEPLDGHLTLGASLKVGYFAQAQEALDPAATVLDELLRHKEMTISEARNYLARYLFRGDDVFSQVGTLSGGERARLALAILVLEEANFLLLDEPTNHLDIPSQEVLQSALESFEGTILLVTHDRYLVDRLASQLWELRQDDGLLRLEIFNGPYREYLAARAARPEPVVVEQPAAAAANGDGGGGAARLSKNEQRRRAEAVAALEAGITATEAALADLGEALQTAAAGQDFAALQRLTADYATTEQRLEQLFKEWEALTHEPANDHRPDG</sequence>
<dbReference type="EMBL" id="LN890655">
    <property type="protein sequence ID" value="CUS04197.2"/>
    <property type="molecule type" value="Genomic_DNA"/>
</dbReference>
<dbReference type="GO" id="GO:0003677">
    <property type="term" value="F:DNA binding"/>
    <property type="evidence" value="ECO:0007669"/>
    <property type="project" value="InterPro"/>
</dbReference>
<dbReference type="GO" id="GO:0016887">
    <property type="term" value="F:ATP hydrolysis activity"/>
    <property type="evidence" value="ECO:0007669"/>
    <property type="project" value="InterPro"/>
</dbReference>
<name>A0A161K3A2_9CHLR</name>
<dbReference type="FunFam" id="3.40.50.300:FF:000011">
    <property type="entry name" value="Putative ABC transporter ATP-binding component"/>
    <property type="match status" value="1"/>
</dbReference>
<dbReference type="SUPFAM" id="SSF52540">
    <property type="entry name" value="P-loop containing nucleoside triphosphate hydrolases"/>
    <property type="match status" value="2"/>
</dbReference>
<dbReference type="GO" id="GO:0005524">
    <property type="term" value="F:ATP binding"/>
    <property type="evidence" value="ECO:0007669"/>
    <property type="project" value="UniProtKB-KW"/>
</dbReference>
<dbReference type="InterPro" id="IPR032781">
    <property type="entry name" value="ABC_tran_Xtn"/>
</dbReference>
<evidence type="ECO:0000256" key="1">
    <source>
        <dbReference type="ARBA" id="ARBA00022741"/>
    </source>
</evidence>
<dbReference type="InterPro" id="IPR051309">
    <property type="entry name" value="ABCF_ATPase"/>
</dbReference>
<dbReference type="PROSITE" id="PS00211">
    <property type="entry name" value="ABC_TRANSPORTER_1"/>
    <property type="match status" value="2"/>
</dbReference>
<dbReference type="Gene3D" id="1.10.287.380">
    <property type="entry name" value="Valyl-tRNA synthetase, C-terminal domain"/>
    <property type="match status" value="1"/>
</dbReference>
<dbReference type="InterPro" id="IPR017871">
    <property type="entry name" value="ABC_transporter-like_CS"/>
</dbReference>
<dbReference type="Pfam" id="PF16326">
    <property type="entry name" value="ABC_tran_CTD"/>
    <property type="match status" value="1"/>
</dbReference>
<dbReference type="PROSITE" id="PS50893">
    <property type="entry name" value="ABC_TRANSPORTER_2"/>
    <property type="match status" value="2"/>
</dbReference>
<dbReference type="RefSeq" id="WP_095043581.1">
    <property type="nucleotide sequence ID" value="NZ_LN890655.1"/>
</dbReference>
<organism evidence="4 5">
    <name type="scientific">Candidatus Promineifilum breve</name>
    <dbReference type="NCBI Taxonomy" id="1806508"/>
    <lineage>
        <taxon>Bacteria</taxon>
        <taxon>Bacillati</taxon>
        <taxon>Chloroflexota</taxon>
        <taxon>Ardenticatenia</taxon>
        <taxon>Candidatus Promineifilales</taxon>
        <taxon>Candidatus Promineifilaceae</taxon>
        <taxon>Candidatus Promineifilum</taxon>
    </lineage>
</organism>
<dbReference type="NCBIfam" id="NF000355">
    <property type="entry name" value="ribo_prot_ABC_F"/>
    <property type="match status" value="1"/>
</dbReference>
<evidence type="ECO:0000256" key="2">
    <source>
        <dbReference type="ARBA" id="ARBA00022840"/>
    </source>
</evidence>
<reference evidence="4" key="1">
    <citation type="submission" date="2016-01" db="EMBL/GenBank/DDBJ databases">
        <authorList>
            <person name="Mcilroy J.S."/>
            <person name="Karst M S."/>
            <person name="Albertsen M."/>
        </authorList>
    </citation>
    <scope>NUCLEOTIDE SEQUENCE</scope>
    <source>
        <strain evidence="4">Cfx-K</strain>
    </source>
</reference>
<dbReference type="AlphaFoldDB" id="A0A161K3A2"/>
<dbReference type="InterPro" id="IPR003439">
    <property type="entry name" value="ABC_transporter-like_ATP-bd"/>
</dbReference>
<accession>A0A161K3A2</accession>
<dbReference type="InterPro" id="IPR037118">
    <property type="entry name" value="Val-tRNA_synth_C_sf"/>
</dbReference>
<dbReference type="CDD" id="cd03221">
    <property type="entry name" value="ABCF_EF-3"/>
    <property type="match status" value="2"/>
</dbReference>
<dbReference type="InterPro" id="IPR027417">
    <property type="entry name" value="P-loop_NTPase"/>
</dbReference>
<keyword evidence="5" id="KW-1185">Reference proteome</keyword>
<dbReference type="KEGG" id="pbf:CFX0092_A2319"/>
<dbReference type="Pfam" id="PF00005">
    <property type="entry name" value="ABC_tran"/>
    <property type="match status" value="2"/>
</dbReference>
<evidence type="ECO:0000313" key="4">
    <source>
        <dbReference type="EMBL" id="CUS04197.2"/>
    </source>
</evidence>
<feature type="domain" description="ABC transporter" evidence="3">
    <location>
        <begin position="4"/>
        <end position="259"/>
    </location>
</feature>
<keyword evidence="2 4" id="KW-0067">ATP-binding</keyword>
<dbReference type="OrthoDB" id="9801441at2"/>
<keyword evidence="1" id="KW-0547">Nucleotide-binding</keyword>
<gene>
    <name evidence="4" type="ORF">CFX0092_A2319</name>
</gene>
<dbReference type="SMART" id="SM00382">
    <property type="entry name" value="AAA"/>
    <property type="match status" value="2"/>
</dbReference>